<feature type="region of interest" description="Disordered" evidence="1">
    <location>
        <begin position="193"/>
        <end position="229"/>
    </location>
</feature>
<accession>A0A9Q8SBV6</accession>
<feature type="region of interest" description="Disordered" evidence="1">
    <location>
        <begin position="424"/>
        <end position="464"/>
    </location>
</feature>
<dbReference type="RefSeq" id="XP_049135869.1">
    <property type="nucleotide sequence ID" value="XM_049279912.1"/>
</dbReference>
<feature type="compositionally biased region" description="Basic residues" evidence="1">
    <location>
        <begin position="447"/>
        <end position="459"/>
    </location>
</feature>
<feature type="compositionally biased region" description="Polar residues" evidence="1">
    <location>
        <begin position="435"/>
        <end position="444"/>
    </location>
</feature>
<dbReference type="AlphaFoldDB" id="A0A9Q8SBV6"/>
<dbReference type="Proteomes" id="UP000830671">
    <property type="component" value="Chromosome 1"/>
</dbReference>
<proteinExistence type="predicted"/>
<protein>
    <submittedName>
        <fullName evidence="2">Uncharacterized protein</fullName>
    </submittedName>
</protein>
<keyword evidence="3" id="KW-1185">Reference proteome</keyword>
<dbReference type="GeneID" id="73334922"/>
<sequence>MSDRREDTTLKGKEISKIANDIGGNPSYAMKLRKQQSSIYRTKYHSYGENIYVIMPTPREGWNSSSIDGGDDNLLENLMLIHDDDTRGPKRLGKLFPPLYEATYMQLNICTAKLRKRCLCHGKERRRKEPQIANCNSPSLDILVAVSSHQTLNPYAGRSYCTSSSQIHAVEDIQLWSSILVIDEVSSRFHDNSGANPELQWPSSPGRRPALSSEKGGHTYDGDESTHSRVTERDAMGRSLPSSLVFVPVGAVQGLFTHPQRNPNRLRGHIAYWIRDPEDHSIRIVSVSSPLSNKQKNPSKNSEIYDPYDLHPWRHLDCPTIASPIPDVDSYSEADLLPKMALGSQTDLSLTEICFLHRDETCMKKTIRSIRGAQRETNVQLLYLSQLHSSINPCSPESKPSRQKASRSTDAGILDAISRLSPHRKPSWFDARAPASSSHPQQTERQGRRRSAATARRRAIIPESKAATSRLLLPDIPAPPIAPHPTGVEPSSRAGGSPYRPATCGHGMAWREKEKESPETGGPSSVKIGSLCDSSPAVSVTILERHGKKKCQLAKGCMMYHLRDAPGLLFFANSHLPYQYLARGRSPCAPLTLGSFSNSHNFKAVSTHLDKISNLYQIAG</sequence>
<evidence type="ECO:0000313" key="3">
    <source>
        <dbReference type="Proteomes" id="UP000830671"/>
    </source>
</evidence>
<dbReference type="EMBL" id="CP019471">
    <property type="protein sequence ID" value="UQC74218.1"/>
    <property type="molecule type" value="Genomic_DNA"/>
</dbReference>
<evidence type="ECO:0000256" key="1">
    <source>
        <dbReference type="SAM" id="MobiDB-lite"/>
    </source>
</evidence>
<name>A0A9Q8SBV6_9PEZI</name>
<evidence type="ECO:0000313" key="2">
    <source>
        <dbReference type="EMBL" id="UQC74218.1"/>
    </source>
</evidence>
<gene>
    <name evidence="2" type="ORF">CLUP02_00866</name>
</gene>
<feature type="compositionally biased region" description="Basic and acidic residues" evidence="1">
    <location>
        <begin position="215"/>
        <end position="229"/>
    </location>
</feature>
<organism evidence="2 3">
    <name type="scientific">Colletotrichum lupini</name>
    <dbReference type="NCBI Taxonomy" id="145971"/>
    <lineage>
        <taxon>Eukaryota</taxon>
        <taxon>Fungi</taxon>
        <taxon>Dikarya</taxon>
        <taxon>Ascomycota</taxon>
        <taxon>Pezizomycotina</taxon>
        <taxon>Sordariomycetes</taxon>
        <taxon>Hypocreomycetidae</taxon>
        <taxon>Glomerellales</taxon>
        <taxon>Glomerellaceae</taxon>
        <taxon>Colletotrichum</taxon>
        <taxon>Colletotrichum acutatum species complex</taxon>
    </lineage>
</organism>
<reference evidence="2" key="1">
    <citation type="journal article" date="2021" name="Mol. Plant Microbe Interact.">
        <title>Complete Genome Sequence of the Plant-Pathogenic Fungus Colletotrichum lupini.</title>
        <authorList>
            <person name="Baroncelli R."/>
            <person name="Pensec F."/>
            <person name="Da Lio D."/>
            <person name="Boufleur T."/>
            <person name="Vicente I."/>
            <person name="Sarrocco S."/>
            <person name="Picot A."/>
            <person name="Baraldi E."/>
            <person name="Sukno S."/>
            <person name="Thon M."/>
            <person name="Le Floch G."/>
        </authorList>
    </citation>
    <scope>NUCLEOTIDE SEQUENCE</scope>
    <source>
        <strain evidence="2">IMI 504893</strain>
    </source>
</reference>
<dbReference type="KEGG" id="clup:CLUP02_00866"/>